<evidence type="ECO:0000313" key="3">
    <source>
        <dbReference type="EMBL" id="GAC47803.1"/>
    </source>
</evidence>
<keyword evidence="2" id="KW-0812">Transmembrane</keyword>
<dbReference type="NCBIfam" id="NF009314">
    <property type="entry name" value="PRK12674.1-2"/>
    <property type="match status" value="1"/>
</dbReference>
<organism evidence="3 4">
    <name type="scientific">Gordonia aichiensis NBRC 108223</name>
    <dbReference type="NCBI Taxonomy" id="1220583"/>
    <lineage>
        <taxon>Bacteria</taxon>
        <taxon>Bacillati</taxon>
        <taxon>Actinomycetota</taxon>
        <taxon>Actinomycetes</taxon>
        <taxon>Mycobacteriales</taxon>
        <taxon>Gordoniaceae</taxon>
        <taxon>Gordonia</taxon>
    </lineage>
</organism>
<dbReference type="InterPro" id="IPR005133">
    <property type="entry name" value="PhaG_MnhG_YufB"/>
</dbReference>
<dbReference type="NCBIfam" id="TIGR01300">
    <property type="entry name" value="CPA3_mnhG_phaG"/>
    <property type="match status" value="1"/>
</dbReference>
<comment type="similarity">
    <text evidence="1">Belongs to the CPA3 antiporters (TC 2.A.63) subunit G family.</text>
</comment>
<evidence type="ECO:0000256" key="2">
    <source>
        <dbReference type="SAM" id="Phobius"/>
    </source>
</evidence>
<protein>
    <submittedName>
        <fullName evidence="3">Na(+)/H(+) antiporter subunit G</fullName>
    </submittedName>
</protein>
<dbReference type="PANTHER" id="PTHR34703:SF1">
    <property type="entry name" value="ANTIPORTER SUBUNIT MNHG2-RELATED"/>
    <property type="match status" value="1"/>
</dbReference>
<keyword evidence="4" id="KW-1185">Reference proteome</keyword>
<keyword evidence="2" id="KW-0472">Membrane</keyword>
<reference evidence="3 4" key="1">
    <citation type="submission" date="2012-12" db="EMBL/GenBank/DDBJ databases">
        <title>Whole genome shotgun sequence of Gordonia aichiensis NBRC 108223.</title>
        <authorList>
            <person name="Isaki-Nakamura S."/>
            <person name="Hosoyama A."/>
            <person name="Tsuchikane K."/>
            <person name="Ando Y."/>
            <person name="Baba S."/>
            <person name="Ohji S."/>
            <person name="Hamada M."/>
            <person name="Tamura T."/>
            <person name="Yamazoe A."/>
            <person name="Yamazaki S."/>
            <person name="Fujita N."/>
        </authorList>
    </citation>
    <scope>NUCLEOTIDE SEQUENCE [LARGE SCALE GENOMIC DNA]</scope>
    <source>
        <strain evidence="3 4">NBRC 108223</strain>
    </source>
</reference>
<sequence>MIVDIVSSVFLITGALMAFTAALGVFRFPDTLSRMHAATKPQTFGLLQILIGAIIQLGNNVDVGMLILAGLFAIITAPVIAHRIGRLVYQEQRAQDGLIAKERMDRGDID</sequence>
<dbReference type="PANTHER" id="PTHR34703">
    <property type="entry name" value="ANTIPORTER SUBUNIT MNHG2-RELATED"/>
    <property type="match status" value="1"/>
</dbReference>
<name>L7KJA6_9ACTN</name>
<gene>
    <name evidence="3" type="primary">mrpG</name>
    <name evidence="3" type="ORF">GOACH_04_01990</name>
</gene>
<evidence type="ECO:0000313" key="4">
    <source>
        <dbReference type="Proteomes" id="UP000010988"/>
    </source>
</evidence>
<dbReference type="GO" id="GO:0015385">
    <property type="term" value="F:sodium:proton antiporter activity"/>
    <property type="evidence" value="ECO:0007669"/>
    <property type="project" value="TreeGrafter"/>
</dbReference>
<evidence type="ECO:0000256" key="1">
    <source>
        <dbReference type="ARBA" id="ARBA00008404"/>
    </source>
</evidence>
<dbReference type="EMBL" id="BANR01000004">
    <property type="protein sequence ID" value="GAC47803.1"/>
    <property type="molecule type" value="Genomic_DNA"/>
</dbReference>
<dbReference type="Pfam" id="PF03334">
    <property type="entry name" value="PhaG_MnhG_YufB"/>
    <property type="match status" value="1"/>
</dbReference>
<proteinExistence type="inferred from homology"/>
<comment type="caution">
    <text evidence="3">The sequence shown here is derived from an EMBL/GenBank/DDBJ whole genome shotgun (WGS) entry which is preliminary data.</text>
</comment>
<dbReference type="eggNOG" id="COG1320">
    <property type="taxonomic scope" value="Bacteria"/>
</dbReference>
<feature type="transmembrane region" description="Helical" evidence="2">
    <location>
        <begin position="6"/>
        <end position="26"/>
    </location>
</feature>
<dbReference type="AlphaFoldDB" id="L7KJA6"/>
<dbReference type="STRING" id="1220583.GOACH_04_01990"/>
<feature type="transmembrane region" description="Helical" evidence="2">
    <location>
        <begin position="63"/>
        <end position="81"/>
    </location>
</feature>
<keyword evidence="2" id="KW-1133">Transmembrane helix</keyword>
<dbReference type="Proteomes" id="UP000010988">
    <property type="component" value="Unassembled WGS sequence"/>
</dbReference>
<accession>L7KJA6</accession>
<dbReference type="RefSeq" id="WP_005171874.1">
    <property type="nucleotide sequence ID" value="NZ_BANR01000004.1"/>
</dbReference>
<dbReference type="OrthoDB" id="3214257at2"/>